<dbReference type="RefSeq" id="WP_189257328.1">
    <property type="nucleotide sequence ID" value="NZ_BMRE01000035.1"/>
</dbReference>
<sequence>MNQPQPTGAQLRDAGVADVLAADQAVHRGYRDEIESVLEELIASGAEFTADDLQARLTDDTRLRAAPSLISAVIAVAARQGRIRQTGWGTSTRPTRHHGVLRRWRGPDMPGQVPDAP</sequence>
<reference evidence="3" key="1">
    <citation type="journal article" date="2019" name="Int. J. Syst. Evol. Microbiol.">
        <title>The Global Catalogue of Microorganisms (GCM) 10K type strain sequencing project: providing services to taxonomists for standard genome sequencing and annotation.</title>
        <authorList>
            <consortium name="The Broad Institute Genomics Platform"/>
            <consortium name="The Broad Institute Genome Sequencing Center for Infectious Disease"/>
            <person name="Wu L."/>
            <person name="Ma J."/>
        </authorList>
    </citation>
    <scope>NUCLEOTIDE SEQUENCE [LARGE SCALE GENOMIC DNA]</scope>
    <source>
        <strain evidence="3">JCM 3296</strain>
    </source>
</reference>
<evidence type="ECO:0000313" key="3">
    <source>
        <dbReference type="Proteomes" id="UP000649573"/>
    </source>
</evidence>
<feature type="region of interest" description="Disordered" evidence="1">
    <location>
        <begin position="85"/>
        <end position="117"/>
    </location>
</feature>
<protein>
    <submittedName>
        <fullName evidence="2">Uncharacterized protein</fullName>
    </submittedName>
</protein>
<comment type="caution">
    <text evidence="2">The sequence shown here is derived from an EMBL/GenBank/DDBJ whole genome shotgun (WGS) entry which is preliminary data.</text>
</comment>
<gene>
    <name evidence="2" type="ORF">GCM10010178_62390</name>
</gene>
<name>A0ABQ2UZK3_9PSEU</name>
<proteinExistence type="predicted"/>
<keyword evidence="3" id="KW-1185">Reference proteome</keyword>
<accession>A0ABQ2UZK3</accession>
<dbReference type="Proteomes" id="UP000649573">
    <property type="component" value="Unassembled WGS sequence"/>
</dbReference>
<dbReference type="EMBL" id="BMRE01000035">
    <property type="protein sequence ID" value="GGU61734.1"/>
    <property type="molecule type" value="Genomic_DNA"/>
</dbReference>
<feature type="compositionally biased region" description="Basic residues" evidence="1">
    <location>
        <begin position="94"/>
        <end position="104"/>
    </location>
</feature>
<organism evidence="2 3">
    <name type="scientific">Lentzea flava</name>
    <dbReference type="NCBI Taxonomy" id="103732"/>
    <lineage>
        <taxon>Bacteria</taxon>
        <taxon>Bacillati</taxon>
        <taxon>Actinomycetota</taxon>
        <taxon>Actinomycetes</taxon>
        <taxon>Pseudonocardiales</taxon>
        <taxon>Pseudonocardiaceae</taxon>
        <taxon>Lentzea</taxon>
    </lineage>
</organism>
<evidence type="ECO:0000313" key="2">
    <source>
        <dbReference type="EMBL" id="GGU61734.1"/>
    </source>
</evidence>
<evidence type="ECO:0000256" key="1">
    <source>
        <dbReference type="SAM" id="MobiDB-lite"/>
    </source>
</evidence>